<keyword evidence="9" id="KW-1185">Reference proteome</keyword>
<dbReference type="InterPro" id="IPR002712">
    <property type="entry name" value="CcdB"/>
</dbReference>
<protein>
    <recommendedName>
        <fullName evidence="2">Toxin CcdB</fullName>
    </recommendedName>
    <alternativeName>
        <fullName evidence="7">Cytotoxic protein CcdB</fullName>
    </alternativeName>
    <alternativeName>
        <fullName evidence="6">Protein LetD</fullName>
    </alternativeName>
</protein>
<comment type="caution">
    <text evidence="8">The sequence shown here is derived from an EMBL/GenBank/DDBJ whole genome shotgun (WGS) entry which is preliminary data.</text>
</comment>
<dbReference type="SUPFAM" id="SSF50118">
    <property type="entry name" value="Cell growth inhibitor/plasmid maintenance toxic component"/>
    <property type="match status" value="1"/>
</dbReference>
<reference evidence="8 9" key="1">
    <citation type="submission" date="2023-11" db="EMBL/GenBank/DDBJ databases">
        <authorList>
            <person name="Bao R."/>
        </authorList>
    </citation>
    <scope>NUCLEOTIDE SEQUENCE [LARGE SCALE GENOMIC DNA]</scope>
    <source>
        <strain evidence="8 9">PJ23</strain>
    </source>
</reference>
<sequence>MTRQFDVCRIVGLRDGSAVDLGLILQDDTLSDLATRIVAPLIEIDSGLTGTAATPEVEVDGQRFIIAMHLMTALPSRNLGRVIVNLESEERRIKNALDLLFFGI</sequence>
<gene>
    <name evidence="8" type="ORF">SCD90_05815</name>
</gene>
<organism evidence="8 9">
    <name type="scientific">Terrihabitans rhizophilus</name>
    <dbReference type="NCBI Taxonomy" id="3092662"/>
    <lineage>
        <taxon>Bacteria</taxon>
        <taxon>Pseudomonadati</taxon>
        <taxon>Pseudomonadota</taxon>
        <taxon>Alphaproteobacteria</taxon>
        <taxon>Hyphomicrobiales</taxon>
        <taxon>Terrihabitans</taxon>
    </lineage>
</organism>
<keyword evidence="5" id="KW-0804">Transcription</keyword>
<evidence type="ECO:0000313" key="9">
    <source>
        <dbReference type="Proteomes" id="UP001274321"/>
    </source>
</evidence>
<dbReference type="EMBL" id="JAXAFJ010000002">
    <property type="protein sequence ID" value="MDX6805572.1"/>
    <property type="molecule type" value="Genomic_DNA"/>
</dbReference>
<evidence type="ECO:0000256" key="7">
    <source>
        <dbReference type="ARBA" id="ARBA00033135"/>
    </source>
</evidence>
<evidence type="ECO:0000256" key="2">
    <source>
        <dbReference type="ARBA" id="ARBA00015075"/>
    </source>
</evidence>
<evidence type="ECO:0000256" key="1">
    <source>
        <dbReference type="ARBA" id="ARBA00005230"/>
    </source>
</evidence>
<name>A0ABU4RL90_9HYPH</name>
<proteinExistence type="inferred from homology"/>
<evidence type="ECO:0000313" key="8">
    <source>
        <dbReference type="EMBL" id="MDX6805572.1"/>
    </source>
</evidence>
<evidence type="ECO:0000256" key="5">
    <source>
        <dbReference type="ARBA" id="ARBA00023163"/>
    </source>
</evidence>
<evidence type="ECO:0000256" key="3">
    <source>
        <dbReference type="ARBA" id="ARBA00022491"/>
    </source>
</evidence>
<keyword evidence="4" id="KW-0805">Transcription regulation</keyword>
<comment type="similarity">
    <text evidence="1">Belongs to the CcdB toxin family.</text>
</comment>
<dbReference type="Proteomes" id="UP001274321">
    <property type="component" value="Unassembled WGS sequence"/>
</dbReference>
<evidence type="ECO:0000256" key="6">
    <source>
        <dbReference type="ARBA" id="ARBA00029628"/>
    </source>
</evidence>
<accession>A0ABU4RL90</accession>
<dbReference type="Pfam" id="PF01845">
    <property type="entry name" value="CcdB"/>
    <property type="match status" value="1"/>
</dbReference>
<keyword evidence="3" id="KW-0678">Repressor</keyword>
<dbReference type="Gene3D" id="2.30.30.110">
    <property type="match status" value="1"/>
</dbReference>
<dbReference type="RefSeq" id="WP_319843682.1">
    <property type="nucleotide sequence ID" value="NZ_JAXAFJ010000002.1"/>
</dbReference>
<dbReference type="InterPro" id="IPR011067">
    <property type="entry name" value="Plasmid_toxin/cell-grow_inhib"/>
</dbReference>
<evidence type="ECO:0000256" key="4">
    <source>
        <dbReference type="ARBA" id="ARBA00023015"/>
    </source>
</evidence>